<organism evidence="2 3">
    <name type="scientific">Sediminicola arcticus</name>
    <dbReference type="NCBI Taxonomy" id="1574308"/>
    <lineage>
        <taxon>Bacteria</taxon>
        <taxon>Pseudomonadati</taxon>
        <taxon>Bacteroidota</taxon>
        <taxon>Flavobacteriia</taxon>
        <taxon>Flavobacteriales</taxon>
        <taxon>Flavobacteriaceae</taxon>
        <taxon>Sediminicola</taxon>
    </lineage>
</organism>
<reference evidence="2 3" key="1">
    <citation type="submission" date="2024-07" db="EMBL/GenBank/DDBJ databases">
        <title>The genome sequence of type strain Sediminicola arcticus GDMCC 1.2805.</title>
        <authorList>
            <person name="Liu Y."/>
        </authorList>
    </citation>
    <scope>NUCLEOTIDE SEQUENCE [LARGE SCALE GENOMIC DNA]</scope>
    <source>
        <strain evidence="2 3">GDMCC 1.2805</strain>
    </source>
</reference>
<evidence type="ECO:0000259" key="1">
    <source>
        <dbReference type="Pfam" id="PF00535"/>
    </source>
</evidence>
<evidence type="ECO:0000313" key="3">
    <source>
        <dbReference type="Proteomes" id="UP001549799"/>
    </source>
</evidence>
<dbReference type="PANTHER" id="PTHR22916">
    <property type="entry name" value="GLYCOSYLTRANSFERASE"/>
    <property type="match status" value="1"/>
</dbReference>
<dbReference type="Proteomes" id="UP001549799">
    <property type="component" value="Unassembled WGS sequence"/>
</dbReference>
<dbReference type="Gene3D" id="3.90.550.10">
    <property type="entry name" value="Spore Coat Polysaccharide Biosynthesis Protein SpsA, Chain A"/>
    <property type="match status" value="1"/>
</dbReference>
<proteinExistence type="predicted"/>
<evidence type="ECO:0000313" key="2">
    <source>
        <dbReference type="EMBL" id="MET6989545.1"/>
    </source>
</evidence>
<keyword evidence="3" id="KW-1185">Reference proteome</keyword>
<dbReference type="RefSeq" id="WP_354613919.1">
    <property type="nucleotide sequence ID" value="NZ_JBEXAE010000001.1"/>
</dbReference>
<accession>A0ABV2SQV9</accession>
<gene>
    <name evidence="2" type="ORF">ABXZ36_02665</name>
</gene>
<dbReference type="EMBL" id="JBEXAE010000001">
    <property type="protein sequence ID" value="MET6989545.1"/>
    <property type="molecule type" value="Genomic_DNA"/>
</dbReference>
<dbReference type="SUPFAM" id="SSF53448">
    <property type="entry name" value="Nucleotide-diphospho-sugar transferases"/>
    <property type="match status" value="1"/>
</dbReference>
<dbReference type="CDD" id="cd04196">
    <property type="entry name" value="GT_2_like_d"/>
    <property type="match status" value="1"/>
</dbReference>
<feature type="domain" description="Glycosyltransferase 2-like" evidence="1">
    <location>
        <begin position="4"/>
        <end position="131"/>
    </location>
</feature>
<dbReference type="InterPro" id="IPR001173">
    <property type="entry name" value="Glyco_trans_2-like"/>
</dbReference>
<name>A0ABV2SQV9_9FLAO</name>
<sequence>MKISVCMATYNGERYLKEQIDSILRQLGSDDELIISDDGSKDSTINIIKSYDDRRIKLYHSIHRNLIFNFENALYHSEGDIIFLSDQDDIWNDNKVTRTLPFLKNHTLVFSNATIFSENPRESDKLLFNKKLENLGGFKNLFKNNYIGATIAFQSRLLKSTLPFPKKIPMHDMWLGLMASCVGKTYYIKEPLIYYRRHENNVSMTGQKSNFSLSEKLLLRWEILIQLILRVLKFRQHK</sequence>
<dbReference type="PANTHER" id="PTHR22916:SF3">
    <property type="entry name" value="UDP-GLCNAC:BETAGAL BETA-1,3-N-ACETYLGLUCOSAMINYLTRANSFERASE-LIKE PROTEIN 1"/>
    <property type="match status" value="1"/>
</dbReference>
<dbReference type="Pfam" id="PF00535">
    <property type="entry name" value="Glycos_transf_2"/>
    <property type="match status" value="1"/>
</dbReference>
<comment type="caution">
    <text evidence="2">The sequence shown here is derived from an EMBL/GenBank/DDBJ whole genome shotgun (WGS) entry which is preliminary data.</text>
</comment>
<dbReference type="InterPro" id="IPR029044">
    <property type="entry name" value="Nucleotide-diphossugar_trans"/>
</dbReference>
<protein>
    <submittedName>
        <fullName evidence="2">Glycosyltransferase family 2 protein</fullName>
    </submittedName>
</protein>